<feature type="domain" description="Methionyl/Valyl/Leucyl/Isoleucyl-tRNA synthetase anticodon-binding" evidence="12">
    <location>
        <begin position="851"/>
        <end position="992"/>
    </location>
</feature>
<dbReference type="PROSITE" id="PS00178">
    <property type="entry name" value="AA_TRNA_LIGASE_I"/>
    <property type="match status" value="1"/>
</dbReference>
<dbReference type="SUPFAM" id="SSF50677">
    <property type="entry name" value="ValRS/IleRS/LeuRS editing domain"/>
    <property type="match status" value="1"/>
</dbReference>
<keyword evidence="3 10" id="KW-0436">Ligase</keyword>
<comment type="catalytic activity">
    <reaction evidence="9 10">
        <text>tRNA(Ile) + L-isoleucine + ATP = L-isoleucyl-tRNA(Ile) + AMP + diphosphate</text>
        <dbReference type="Rhea" id="RHEA:11060"/>
        <dbReference type="Rhea" id="RHEA-COMP:9666"/>
        <dbReference type="Rhea" id="RHEA-COMP:9695"/>
        <dbReference type="ChEBI" id="CHEBI:30616"/>
        <dbReference type="ChEBI" id="CHEBI:33019"/>
        <dbReference type="ChEBI" id="CHEBI:58045"/>
        <dbReference type="ChEBI" id="CHEBI:78442"/>
        <dbReference type="ChEBI" id="CHEBI:78528"/>
        <dbReference type="ChEBI" id="CHEBI:456215"/>
        <dbReference type="EC" id="6.1.1.5"/>
    </reaction>
</comment>
<dbReference type="SUPFAM" id="SSF47323">
    <property type="entry name" value="Anticodon-binding domain of a subclass of class I aminoacyl-tRNA synthetases"/>
    <property type="match status" value="1"/>
</dbReference>
<comment type="function">
    <text evidence="8 10">Catalyzes the attachment of isoleucine to tRNA(Ile). As IleRS can inadvertently accommodate and process structurally similar amino acids such as valine, to avoid such errors it has two additional distinct tRNA(Ile)-dependent editing activities. One activity is designated as 'pretransfer' editing and involves the hydrolysis of activated Val-AMP. The other activity is designated 'posttransfer' editing and involves deacylation of mischarged Val-tRNA(Ile).</text>
</comment>
<dbReference type="HAMAP" id="MF_02003">
    <property type="entry name" value="Ile_tRNA_synth_type2"/>
    <property type="match status" value="1"/>
</dbReference>
<dbReference type="PANTHER" id="PTHR42780">
    <property type="entry name" value="SOLEUCYL-TRNA SYNTHETASE"/>
    <property type="match status" value="1"/>
</dbReference>
<comment type="cofactor">
    <cofactor evidence="10">
        <name>Zn(2+)</name>
        <dbReference type="ChEBI" id="CHEBI:29105"/>
    </cofactor>
</comment>
<dbReference type="InterPro" id="IPR009080">
    <property type="entry name" value="tRNAsynth_Ia_anticodon-bd"/>
</dbReference>
<dbReference type="InterPro" id="IPR023586">
    <property type="entry name" value="Ile-tRNA-ligase_type2"/>
</dbReference>
<dbReference type="PRINTS" id="PR00984">
    <property type="entry name" value="TRNASYNTHILE"/>
</dbReference>
<organism evidence="13 14">
    <name type="scientific">Candidatus Vogelbacteria bacterium RIFOXYD1_FULL_51_18</name>
    <dbReference type="NCBI Taxonomy" id="1802440"/>
    <lineage>
        <taxon>Bacteria</taxon>
        <taxon>Candidatus Vogeliibacteriota</taxon>
    </lineage>
</organism>
<keyword evidence="2 10" id="KW-0963">Cytoplasm</keyword>
<dbReference type="Gene3D" id="3.90.740.10">
    <property type="entry name" value="Valyl/Leucyl/Isoleucyl-tRNA synthetase, editing domain"/>
    <property type="match status" value="1"/>
</dbReference>
<proteinExistence type="inferred from homology"/>
<keyword evidence="10" id="KW-0862">Zinc</keyword>
<evidence type="ECO:0000256" key="4">
    <source>
        <dbReference type="ARBA" id="ARBA00022741"/>
    </source>
</evidence>
<feature type="domain" description="Aminoacyl-tRNA synthetase class Ia" evidence="11">
    <location>
        <begin position="7"/>
        <end position="475"/>
    </location>
</feature>
<dbReference type="EMBL" id="MHTL01000015">
    <property type="protein sequence ID" value="OHA60309.1"/>
    <property type="molecule type" value="Genomic_DNA"/>
</dbReference>
<dbReference type="AlphaFoldDB" id="A0A1G2QJQ5"/>
<dbReference type="Pfam" id="PF00300">
    <property type="entry name" value="His_Phos_1"/>
    <property type="match status" value="1"/>
</dbReference>
<dbReference type="InterPro" id="IPR033709">
    <property type="entry name" value="Anticodon_Ile_ABEc"/>
</dbReference>
<evidence type="ECO:0000256" key="1">
    <source>
        <dbReference type="ARBA" id="ARBA00007078"/>
    </source>
</evidence>
<comment type="similarity">
    <text evidence="1 10">Belongs to the class-I aminoacyl-tRNA synthetase family. IleS type 2 subfamily.</text>
</comment>
<dbReference type="Proteomes" id="UP000177090">
    <property type="component" value="Unassembled WGS sequence"/>
</dbReference>
<feature type="binding site" evidence="10">
    <location>
        <position position="770"/>
    </location>
    <ligand>
        <name>ATP</name>
        <dbReference type="ChEBI" id="CHEBI:30616"/>
    </ligand>
</feature>
<evidence type="ECO:0000256" key="9">
    <source>
        <dbReference type="ARBA" id="ARBA00048359"/>
    </source>
</evidence>
<keyword evidence="10" id="KW-0479">Metal-binding</keyword>
<dbReference type="Gene3D" id="3.40.50.1240">
    <property type="entry name" value="Phosphoglycerate mutase-like"/>
    <property type="match status" value="1"/>
</dbReference>
<dbReference type="GO" id="GO:0004822">
    <property type="term" value="F:isoleucine-tRNA ligase activity"/>
    <property type="evidence" value="ECO:0007669"/>
    <property type="project" value="UniProtKB-UniRule"/>
</dbReference>
<dbReference type="InterPro" id="IPR013155">
    <property type="entry name" value="M/V/L/I-tRNA-synth_anticd-bd"/>
</dbReference>
<evidence type="ECO:0000256" key="8">
    <source>
        <dbReference type="ARBA" id="ARBA00025217"/>
    </source>
</evidence>
<comment type="subunit">
    <text evidence="10">Monomer.</text>
</comment>
<protein>
    <recommendedName>
        <fullName evidence="10">Isoleucine--tRNA ligase</fullName>
        <ecNumber evidence="10">6.1.1.5</ecNumber>
    </recommendedName>
    <alternativeName>
        <fullName evidence="10">Isoleucyl-tRNA synthetase</fullName>
        <shortName evidence="10">IleRS</shortName>
    </alternativeName>
</protein>
<feature type="short sequence motif" description="'HIGH' region" evidence="10">
    <location>
        <begin position="35"/>
        <end position="45"/>
    </location>
</feature>
<dbReference type="InterPro" id="IPR002301">
    <property type="entry name" value="Ile-tRNA-ligase"/>
</dbReference>
<gene>
    <name evidence="10" type="primary">ileS</name>
    <name evidence="13" type="ORF">A2569_02310</name>
</gene>
<dbReference type="STRING" id="1802440.A2569_02310"/>
<evidence type="ECO:0000256" key="2">
    <source>
        <dbReference type="ARBA" id="ARBA00022490"/>
    </source>
</evidence>
<evidence type="ECO:0000256" key="7">
    <source>
        <dbReference type="ARBA" id="ARBA00023146"/>
    </source>
</evidence>
<evidence type="ECO:0000313" key="13">
    <source>
        <dbReference type="EMBL" id="OHA60309.1"/>
    </source>
</evidence>
<dbReference type="GO" id="GO:0008270">
    <property type="term" value="F:zinc ion binding"/>
    <property type="evidence" value="ECO:0007669"/>
    <property type="project" value="UniProtKB-UniRule"/>
</dbReference>
<evidence type="ECO:0000256" key="5">
    <source>
        <dbReference type="ARBA" id="ARBA00022840"/>
    </source>
</evidence>
<dbReference type="CDD" id="cd07961">
    <property type="entry name" value="Anticodon_Ia_Ile_ABEc"/>
    <property type="match status" value="1"/>
</dbReference>
<dbReference type="SMART" id="SM00855">
    <property type="entry name" value="PGAM"/>
    <property type="match status" value="1"/>
</dbReference>
<feature type="short sequence motif" description="'KMSKS' region" evidence="10">
    <location>
        <begin position="767"/>
        <end position="771"/>
    </location>
</feature>
<evidence type="ECO:0000259" key="12">
    <source>
        <dbReference type="Pfam" id="PF08264"/>
    </source>
</evidence>
<dbReference type="PANTHER" id="PTHR42780:SF1">
    <property type="entry name" value="ISOLEUCINE--TRNA LIGASE, CYTOPLASMIC"/>
    <property type="match status" value="1"/>
</dbReference>
<dbReference type="Pfam" id="PF08264">
    <property type="entry name" value="Anticodon_1"/>
    <property type="match status" value="1"/>
</dbReference>
<dbReference type="InterPro" id="IPR013078">
    <property type="entry name" value="His_Pase_superF_clade-1"/>
</dbReference>
<dbReference type="PROSITE" id="PS00175">
    <property type="entry name" value="PG_MUTASE"/>
    <property type="match status" value="1"/>
</dbReference>
<dbReference type="InterPro" id="IPR009008">
    <property type="entry name" value="Val/Leu/Ile-tRNA-synth_edit"/>
</dbReference>
<dbReference type="SUPFAM" id="SSF52374">
    <property type="entry name" value="Nucleotidylyl transferase"/>
    <property type="match status" value="1"/>
</dbReference>
<dbReference type="EC" id="6.1.1.5" evidence="10"/>
<dbReference type="Gene3D" id="1.10.730.10">
    <property type="entry name" value="Isoleucyl-tRNA Synthetase, Domain 1"/>
    <property type="match status" value="1"/>
</dbReference>
<comment type="domain">
    <text evidence="10">IleRS has two distinct active sites: one for aminoacylation and one for editing. The misactivated valine is translocated from the active site to the editing site, which sterically excludes the correctly activated isoleucine. The single editing site contains two valyl binding pockets, one specific for each substrate (Val-AMP or Val-tRNA(Ile)).</text>
</comment>
<dbReference type="GO" id="GO:0006428">
    <property type="term" value="P:isoleucyl-tRNA aminoacylation"/>
    <property type="evidence" value="ECO:0007669"/>
    <property type="project" value="UniProtKB-UniRule"/>
</dbReference>
<dbReference type="Pfam" id="PF00133">
    <property type="entry name" value="tRNA-synt_1"/>
    <property type="match status" value="2"/>
</dbReference>
<dbReference type="GO" id="GO:0000049">
    <property type="term" value="F:tRNA binding"/>
    <property type="evidence" value="ECO:0007669"/>
    <property type="project" value="InterPro"/>
</dbReference>
<dbReference type="InterPro" id="IPR029033">
    <property type="entry name" value="His_PPase_superfam"/>
</dbReference>
<sequence>MDYEKRMLEFWETNNIFNKSECREGEPFIFYDGPPFATGLPHYGHLLTSAVKDAILRYRVMRGNKVRRRWGWDCHGLPIENIVEAELSLNTKKDIEEYGIEEFNKRARESVLHYIAQWKEIIPRFGRFVDMEHDYRTMDSAYTESIWWAFKTLYDKGLMYEGYKAMHICPRCETTLANFEVNQGYKDVTDISVTIKFPVVGEENTFFLAWTTTPWTLPGNVALAVSPELLYVRVKVGEENYILAKDRAPHVLTGEYTIINELKGKDLAGKAYTPLFDYFNADAALKNRERGWKLYMADFVTGEDGTGIVHIAPAFGEDDMELGAHEELPFIQHVGMDGRFSSTVRDFAGEPVKSKDNPMATDVLILKHLAGKNLLFAKEKVVHSYPHCWRCDTPLLNYAARSWFMKVTVMRDELIKANQTVTWIPAHIRDGRFGKWLEGVRDWAISRSRFWGAPLPVWRCDACKELKIVGSLAELGGVQIAKNNYFLMRHGEIEGNKNDQVSSDVRAKTPLTPDGAASVLLSARELAGERMDFIISSPFDRTQESARIVARELGLKPDSLIIDPRLGEINTGNFTGGTWQQYWSRYSSSEARWTEHPYGGENKTDMQKRIEEFLKDSESRYRDKRILIISHGLPLVMLRTLFEGVGAHLRTGEWHNAGGPELHRPAIDAITFPCSCGGEMRRIPEVFDCWFESGSMPFAEAHYPFENSDTFDPARGVGYPADFIAEGLDQTRGWFYGMLILGVGLFGASPYRHVIANGLILAEDGQKMSKRLKNYPDPLAVMERYGADALRFYFLSSPVVRAEDLNFSERGVAELYRKNVLRLRNVLSFYNTYANREAPPVAVQASNPVLDRWILARLSELAREVTEGLDAYELDRATKPITLFIDDLSTWYLRRSRERFKNADEKSYALATLRTVLKESSKVLAPFMPFIAEELYRAVRSEQDPESVHLSRWPELPEGERATLVPMREARALVSQALTWREREEIKIRQPLATMKVRALPLEEYQELIRDEVNVKRIVLGENMGEDVWLDTIITPQLREEGVAREFIRSVQDFRKSEGCALGEIVALTIRAGKDDAVLLEKYRAELEQATATQLTIAEGEMLSISRS</sequence>
<evidence type="ECO:0000259" key="11">
    <source>
        <dbReference type="Pfam" id="PF00133"/>
    </source>
</evidence>
<dbReference type="CDD" id="cd07067">
    <property type="entry name" value="HP_PGM_like"/>
    <property type="match status" value="1"/>
</dbReference>
<dbReference type="InterPro" id="IPR002300">
    <property type="entry name" value="aa-tRNA-synth_Ia"/>
</dbReference>
<dbReference type="InterPro" id="IPR001412">
    <property type="entry name" value="aa-tRNA-synth_I_CS"/>
</dbReference>
<keyword evidence="7 10" id="KW-0030">Aminoacyl-tRNA synthetase</keyword>
<comment type="caution">
    <text evidence="13">The sequence shown here is derived from an EMBL/GenBank/DDBJ whole genome shotgun (WGS) entry which is preliminary data.</text>
</comment>
<dbReference type="InterPro" id="IPR014729">
    <property type="entry name" value="Rossmann-like_a/b/a_fold"/>
</dbReference>
<dbReference type="Pfam" id="PF19302">
    <property type="entry name" value="DUF5915"/>
    <property type="match status" value="1"/>
</dbReference>
<accession>A0A1G2QJQ5</accession>
<keyword evidence="4 10" id="KW-0547">Nucleotide-binding</keyword>
<evidence type="ECO:0000256" key="3">
    <source>
        <dbReference type="ARBA" id="ARBA00022598"/>
    </source>
</evidence>
<name>A0A1G2QJQ5_9BACT</name>
<evidence type="ECO:0000313" key="14">
    <source>
        <dbReference type="Proteomes" id="UP000177090"/>
    </source>
</evidence>
<reference evidence="13 14" key="1">
    <citation type="journal article" date="2016" name="Nat. Commun.">
        <title>Thousands of microbial genomes shed light on interconnected biogeochemical processes in an aquifer system.</title>
        <authorList>
            <person name="Anantharaman K."/>
            <person name="Brown C.T."/>
            <person name="Hug L.A."/>
            <person name="Sharon I."/>
            <person name="Castelle C.J."/>
            <person name="Probst A.J."/>
            <person name="Thomas B.C."/>
            <person name="Singh A."/>
            <person name="Wilkins M.J."/>
            <person name="Karaoz U."/>
            <person name="Brodie E.L."/>
            <person name="Williams K.H."/>
            <person name="Hubbard S.S."/>
            <person name="Banfield J.F."/>
        </authorList>
    </citation>
    <scope>NUCLEOTIDE SEQUENCE [LARGE SCALE GENOMIC DNA]</scope>
</reference>
<dbReference type="SUPFAM" id="SSF53254">
    <property type="entry name" value="Phosphoglycerate mutase-like"/>
    <property type="match status" value="1"/>
</dbReference>
<evidence type="ECO:0000256" key="6">
    <source>
        <dbReference type="ARBA" id="ARBA00022917"/>
    </source>
</evidence>
<comment type="subcellular location">
    <subcellularLocation>
        <location evidence="10">Cytoplasm</location>
    </subcellularLocation>
</comment>
<dbReference type="GO" id="GO:0005737">
    <property type="term" value="C:cytoplasm"/>
    <property type="evidence" value="ECO:0007669"/>
    <property type="project" value="UniProtKB-SubCell"/>
</dbReference>
<dbReference type="GO" id="GO:0005524">
    <property type="term" value="F:ATP binding"/>
    <property type="evidence" value="ECO:0007669"/>
    <property type="project" value="UniProtKB-UniRule"/>
</dbReference>
<dbReference type="GO" id="GO:0002161">
    <property type="term" value="F:aminoacyl-tRNA deacylase activity"/>
    <property type="evidence" value="ECO:0007669"/>
    <property type="project" value="InterPro"/>
</dbReference>
<dbReference type="Gene3D" id="3.40.50.620">
    <property type="entry name" value="HUPs"/>
    <property type="match status" value="3"/>
</dbReference>
<keyword evidence="6 10" id="KW-0648">Protein biosynthesis</keyword>
<keyword evidence="5 10" id="KW-0067">ATP-binding</keyword>
<evidence type="ECO:0000256" key="10">
    <source>
        <dbReference type="HAMAP-Rule" id="MF_02003"/>
    </source>
</evidence>
<feature type="domain" description="Aminoacyl-tRNA synthetase class Ia" evidence="11">
    <location>
        <begin position="676"/>
        <end position="805"/>
    </location>
</feature>
<dbReference type="InterPro" id="IPR001345">
    <property type="entry name" value="PG/BPGM_mutase_AS"/>
</dbReference>